<dbReference type="SUPFAM" id="SSF52266">
    <property type="entry name" value="SGNH hydrolase"/>
    <property type="match status" value="1"/>
</dbReference>
<feature type="compositionally biased region" description="Polar residues" evidence="1">
    <location>
        <begin position="1"/>
        <end position="11"/>
    </location>
</feature>
<dbReference type="CDD" id="cd01832">
    <property type="entry name" value="SGNH_hydrolase_like_1"/>
    <property type="match status" value="1"/>
</dbReference>
<dbReference type="KEGG" id="sxn:IAG42_04650"/>
<feature type="region of interest" description="Disordered" evidence="1">
    <location>
        <begin position="1"/>
        <end position="28"/>
    </location>
</feature>
<feature type="compositionally biased region" description="Basic and acidic residues" evidence="1">
    <location>
        <begin position="13"/>
        <end position="28"/>
    </location>
</feature>
<dbReference type="InterPro" id="IPR013830">
    <property type="entry name" value="SGNH_hydro"/>
</dbReference>
<evidence type="ECO:0000256" key="1">
    <source>
        <dbReference type="SAM" id="MobiDB-lite"/>
    </source>
</evidence>
<dbReference type="InterPro" id="IPR053140">
    <property type="entry name" value="GDSL_Rv0518-like"/>
</dbReference>
<dbReference type="PANTHER" id="PTHR43784:SF2">
    <property type="entry name" value="GDSL-LIKE LIPASE_ACYLHYDROLASE, PUTATIVE (AFU_ORTHOLOGUE AFUA_2G00820)-RELATED"/>
    <property type="match status" value="1"/>
</dbReference>
<dbReference type="Pfam" id="PF13472">
    <property type="entry name" value="Lipase_GDSL_2"/>
    <property type="match status" value="1"/>
</dbReference>
<dbReference type="Gene3D" id="3.40.50.1110">
    <property type="entry name" value="SGNH hydrolase"/>
    <property type="match status" value="1"/>
</dbReference>
<dbReference type="AlphaFoldDB" id="A0A7H1B2M9"/>
<dbReference type="PANTHER" id="PTHR43784">
    <property type="entry name" value="GDSL-LIKE LIPASE/ACYLHYDROLASE, PUTATIVE (AFU_ORTHOLOGUE AFUA_2G00820)-RELATED"/>
    <property type="match status" value="1"/>
</dbReference>
<feature type="domain" description="SGNH hydrolase-type esterase" evidence="2">
    <location>
        <begin position="51"/>
        <end position="227"/>
    </location>
</feature>
<dbReference type="GO" id="GO:0016787">
    <property type="term" value="F:hydrolase activity"/>
    <property type="evidence" value="ECO:0007669"/>
    <property type="project" value="UniProtKB-KW"/>
</dbReference>
<keyword evidence="3" id="KW-0378">Hydrolase</keyword>
<protein>
    <submittedName>
        <fullName evidence="3">SGNH/GDSL hydrolase family protein</fullName>
    </submittedName>
</protein>
<evidence type="ECO:0000313" key="4">
    <source>
        <dbReference type="Proteomes" id="UP000516428"/>
    </source>
</evidence>
<organism evidence="3 4">
    <name type="scientific">Streptomyces xanthii</name>
    <dbReference type="NCBI Taxonomy" id="2768069"/>
    <lineage>
        <taxon>Bacteria</taxon>
        <taxon>Bacillati</taxon>
        <taxon>Actinomycetota</taxon>
        <taxon>Actinomycetes</taxon>
        <taxon>Kitasatosporales</taxon>
        <taxon>Streptomycetaceae</taxon>
        <taxon>Streptomyces</taxon>
    </lineage>
</organism>
<proteinExistence type="predicted"/>
<dbReference type="EMBL" id="CP061281">
    <property type="protein sequence ID" value="QNS02984.1"/>
    <property type="molecule type" value="Genomic_DNA"/>
</dbReference>
<dbReference type="InterPro" id="IPR036514">
    <property type="entry name" value="SGNH_hydro_sf"/>
</dbReference>
<name>A0A7H1B2M9_9ACTN</name>
<sequence length="247" mass="26050">MTSRTYGTSRTYEAPRRPPADLAAERADPHCIAPDTAAELLRDRPWQRLAVLGDSVTAGVLDPLPGYLDRSFADRFTDALAATRPGFAAVNLAVPYLLLDEIRDRQLGPALEFAPDVVLVSAGGNDAFRAFDPVALRSGLASLLAPLAGTGALVVTIGLFDLARSGLVPPEHAEGMARRFDELDRITAALTRELGGVHVDTHHHPLSADPAIYAEDRVHANARGHAAAFAAIATTLGRAAGDGARPA</sequence>
<evidence type="ECO:0000313" key="3">
    <source>
        <dbReference type="EMBL" id="QNS02984.1"/>
    </source>
</evidence>
<keyword evidence="4" id="KW-1185">Reference proteome</keyword>
<evidence type="ECO:0000259" key="2">
    <source>
        <dbReference type="Pfam" id="PF13472"/>
    </source>
</evidence>
<gene>
    <name evidence="3" type="ORF">IAG42_04650</name>
</gene>
<accession>A0A7H1B2M9</accession>
<dbReference type="RefSeq" id="WP_188335739.1">
    <property type="nucleotide sequence ID" value="NZ_CP061281.1"/>
</dbReference>
<dbReference type="Proteomes" id="UP000516428">
    <property type="component" value="Chromosome"/>
</dbReference>
<reference evidence="3 4" key="1">
    <citation type="submission" date="2020-09" db="EMBL/GenBank/DDBJ databases">
        <title>A novel species.</title>
        <authorList>
            <person name="Gao J."/>
        </authorList>
    </citation>
    <scope>NUCLEOTIDE SEQUENCE [LARGE SCALE GENOMIC DNA]</scope>
    <source>
        <strain evidence="3 4">CRXT-Y-14</strain>
    </source>
</reference>